<accession>A0A084VTD4</accession>
<dbReference type="STRING" id="74873.A0A084VTD4"/>
<evidence type="ECO:0000313" key="3">
    <source>
        <dbReference type="Proteomes" id="UP000030765"/>
    </source>
</evidence>
<protein>
    <submittedName>
        <fullName evidence="1">AGAP004059-PA-like protein</fullName>
    </submittedName>
</protein>
<evidence type="ECO:0000313" key="1">
    <source>
        <dbReference type="EMBL" id="KFB41228.1"/>
    </source>
</evidence>
<reference evidence="2" key="2">
    <citation type="submission" date="2020-05" db="UniProtKB">
        <authorList>
            <consortium name="EnsemblMetazoa"/>
        </authorList>
    </citation>
    <scope>IDENTIFICATION</scope>
</reference>
<gene>
    <name evidence="1" type="ORF">ZHAS_00008874</name>
</gene>
<evidence type="ECO:0000313" key="2">
    <source>
        <dbReference type="EnsemblMetazoa" id="ASIC008874-PA"/>
    </source>
</evidence>
<dbReference type="EMBL" id="ATLV01016347">
    <property type="status" value="NOT_ANNOTATED_CDS"/>
    <property type="molecule type" value="Genomic_DNA"/>
</dbReference>
<dbReference type="EMBL" id="KE525079">
    <property type="protein sequence ID" value="KFB41228.1"/>
    <property type="molecule type" value="Genomic_DNA"/>
</dbReference>
<dbReference type="VEuPathDB" id="VectorBase:ASIC008874"/>
<sequence length="86" mass="9128">MPGVGNRAFWSGKRSGGNLSASGPTIVYNLDVAAAVPCRYISDLSADVEGMKVRLNWTSADMGGKNVTRYEGTSEIFQSAKEGGLR</sequence>
<dbReference type="AlphaFoldDB" id="A0A084VTD4"/>
<name>A0A084VTD4_ANOSI</name>
<dbReference type="EnsemblMetazoa" id="ASIC008874-RA">
    <property type="protein sequence ID" value="ASIC008874-PA"/>
    <property type="gene ID" value="ASIC008874"/>
</dbReference>
<reference evidence="1 3" key="1">
    <citation type="journal article" date="2014" name="BMC Genomics">
        <title>Genome sequence of Anopheles sinensis provides insight into genetics basis of mosquito competence for malaria parasites.</title>
        <authorList>
            <person name="Zhou D."/>
            <person name="Zhang D."/>
            <person name="Ding G."/>
            <person name="Shi L."/>
            <person name="Hou Q."/>
            <person name="Ye Y."/>
            <person name="Xu Y."/>
            <person name="Zhou H."/>
            <person name="Xiong C."/>
            <person name="Li S."/>
            <person name="Yu J."/>
            <person name="Hong S."/>
            <person name="Yu X."/>
            <person name="Zou P."/>
            <person name="Chen C."/>
            <person name="Chang X."/>
            <person name="Wang W."/>
            <person name="Lv Y."/>
            <person name="Sun Y."/>
            <person name="Ma L."/>
            <person name="Shen B."/>
            <person name="Zhu C."/>
        </authorList>
    </citation>
    <scope>NUCLEOTIDE SEQUENCE [LARGE SCALE GENOMIC DNA]</scope>
</reference>
<keyword evidence="3" id="KW-1185">Reference proteome</keyword>
<proteinExistence type="predicted"/>
<dbReference type="Proteomes" id="UP000030765">
    <property type="component" value="Unassembled WGS sequence"/>
</dbReference>
<organism evidence="1">
    <name type="scientific">Anopheles sinensis</name>
    <name type="common">Mosquito</name>
    <dbReference type="NCBI Taxonomy" id="74873"/>
    <lineage>
        <taxon>Eukaryota</taxon>
        <taxon>Metazoa</taxon>
        <taxon>Ecdysozoa</taxon>
        <taxon>Arthropoda</taxon>
        <taxon>Hexapoda</taxon>
        <taxon>Insecta</taxon>
        <taxon>Pterygota</taxon>
        <taxon>Neoptera</taxon>
        <taxon>Endopterygota</taxon>
        <taxon>Diptera</taxon>
        <taxon>Nematocera</taxon>
        <taxon>Culicoidea</taxon>
        <taxon>Culicidae</taxon>
        <taxon>Anophelinae</taxon>
        <taxon>Anopheles</taxon>
    </lineage>
</organism>
<dbReference type="OrthoDB" id="687730at2759"/>